<proteinExistence type="predicted"/>
<dbReference type="Proteomes" id="UP000281474">
    <property type="component" value="Unassembled WGS sequence"/>
</dbReference>
<sequence length="134" mass="14953">MQTKWLLVIATFLLSANSFANTLTNRHTIPESNFVTFNSGQEYCDYQMANNPNIKGCMPIYNTNHHTGIKVQLKENGPSQTIAAGMILPSYFFDNTESFNVIVTNEDSNKTIYVGPVYTIVGLACDDSSCKPWN</sequence>
<feature type="signal peptide" evidence="1">
    <location>
        <begin position="1"/>
        <end position="20"/>
    </location>
</feature>
<comment type="caution">
    <text evidence="2">The sequence shown here is derived from an EMBL/GenBank/DDBJ whole genome shotgun (WGS) entry which is preliminary data.</text>
</comment>
<organism evidence="2 3">
    <name type="scientific">Parashewanella curva</name>
    <dbReference type="NCBI Taxonomy" id="2338552"/>
    <lineage>
        <taxon>Bacteria</taxon>
        <taxon>Pseudomonadati</taxon>
        <taxon>Pseudomonadota</taxon>
        <taxon>Gammaproteobacteria</taxon>
        <taxon>Alteromonadales</taxon>
        <taxon>Shewanellaceae</taxon>
        <taxon>Parashewanella</taxon>
    </lineage>
</organism>
<dbReference type="RefSeq" id="WP_121839286.1">
    <property type="nucleotide sequence ID" value="NZ_ML014783.1"/>
</dbReference>
<protein>
    <recommendedName>
        <fullName evidence="4">Adhesin</fullName>
    </recommendedName>
</protein>
<keyword evidence="1" id="KW-0732">Signal</keyword>
<reference evidence="2 3" key="1">
    <citation type="submission" date="2018-09" db="EMBL/GenBank/DDBJ databases">
        <title>Phylogeny of the Shewanellaceae, and recommendation for two new genera, Pseudoshewanella and Parashewanella.</title>
        <authorList>
            <person name="Wang G."/>
        </authorList>
    </citation>
    <scope>NUCLEOTIDE SEQUENCE [LARGE SCALE GENOMIC DNA]</scope>
    <source>
        <strain evidence="2 3">C51</strain>
    </source>
</reference>
<evidence type="ECO:0008006" key="4">
    <source>
        <dbReference type="Google" id="ProtNLM"/>
    </source>
</evidence>
<dbReference type="OrthoDB" id="6400721at2"/>
<feature type="chain" id="PRO_5018235410" description="Adhesin" evidence="1">
    <location>
        <begin position="21"/>
        <end position="134"/>
    </location>
</feature>
<accession>A0A3L8PVU3</accession>
<keyword evidence="3" id="KW-1185">Reference proteome</keyword>
<evidence type="ECO:0000313" key="3">
    <source>
        <dbReference type="Proteomes" id="UP000281474"/>
    </source>
</evidence>
<dbReference type="AlphaFoldDB" id="A0A3L8PVU3"/>
<name>A0A3L8PVU3_9GAMM</name>
<evidence type="ECO:0000313" key="2">
    <source>
        <dbReference type="EMBL" id="RLV59456.1"/>
    </source>
</evidence>
<gene>
    <name evidence="2" type="ORF">D5018_12215</name>
</gene>
<dbReference type="EMBL" id="QZEI01000034">
    <property type="protein sequence ID" value="RLV59456.1"/>
    <property type="molecule type" value="Genomic_DNA"/>
</dbReference>
<evidence type="ECO:0000256" key="1">
    <source>
        <dbReference type="SAM" id="SignalP"/>
    </source>
</evidence>